<evidence type="ECO:0000256" key="1">
    <source>
        <dbReference type="SAM" id="MobiDB-lite"/>
    </source>
</evidence>
<evidence type="ECO:0000313" key="3">
    <source>
        <dbReference type="Proteomes" id="UP001367508"/>
    </source>
</evidence>
<proteinExistence type="predicted"/>
<organism evidence="2 3">
    <name type="scientific">Canavalia gladiata</name>
    <name type="common">Sword bean</name>
    <name type="synonym">Dolichos gladiatus</name>
    <dbReference type="NCBI Taxonomy" id="3824"/>
    <lineage>
        <taxon>Eukaryota</taxon>
        <taxon>Viridiplantae</taxon>
        <taxon>Streptophyta</taxon>
        <taxon>Embryophyta</taxon>
        <taxon>Tracheophyta</taxon>
        <taxon>Spermatophyta</taxon>
        <taxon>Magnoliopsida</taxon>
        <taxon>eudicotyledons</taxon>
        <taxon>Gunneridae</taxon>
        <taxon>Pentapetalae</taxon>
        <taxon>rosids</taxon>
        <taxon>fabids</taxon>
        <taxon>Fabales</taxon>
        <taxon>Fabaceae</taxon>
        <taxon>Papilionoideae</taxon>
        <taxon>50 kb inversion clade</taxon>
        <taxon>NPAAA clade</taxon>
        <taxon>indigoferoid/millettioid clade</taxon>
        <taxon>Phaseoleae</taxon>
        <taxon>Canavalia</taxon>
    </lineage>
</organism>
<keyword evidence="3" id="KW-1185">Reference proteome</keyword>
<sequence length="182" mass="20062">MRLHLKDSAVRLLEGLEKKSNSTGVRKVNLALRATPRQDRFKSSTSQSPIAATPFQKALLPRNSIAALPPTDSTASESLAATAAKTALASMSEEEEDQSLAKAFTMSPEQFQYIWRKTIPHIEVGMGSGVFTSHRSARFVLLDFRLMNKKERSARPEGKGKWNDFFDSPPVSFGPKARIPAS</sequence>
<feature type="region of interest" description="Disordered" evidence="1">
    <location>
        <begin position="151"/>
        <end position="182"/>
    </location>
</feature>
<feature type="compositionally biased region" description="Basic and acidic residues" evidence="1">
    <location>
        <begin position="151"/>
        <end position="164"/>
    </location>
</feature>
<reference evidence="2 3" key="1">
    <citation type="submission" date="2024-01" db="EMBL/GenBank/DDBJ databases">
        <title>The genomes of 5 underutilized Papilionoideae crops provide insights into root nodulation and disease resistanc.</title>
        <authorList>
            <person name="Jiang F."/>
        </authorList>
    </citation>
    <scope>NUCLEOTIDE SEQUENCE [LARGE SCALE GENOMIC DNA]</scope>
    <source>
        <strain evidence="2">LVBAO_FW01</strain>
        <tissue evidence="2">Leaves</tissue>
    </source>
</reference>
<accession>A0AAN9PGN4</accession>
<name>A0AAN9PGN4_CANGL</name>
<gene>
    <name evidence="2" type="ORF">VNO77_49346</name>
</gene>
<comment type="caution">
    <text evidence="2">The sequence shown here is derived from an EMBL/GenBank/DDBJ whole genome shotgun (WGS) entry which is preliminary data.</text>
</comment>
<evidence type="ECO:0000313" key="2">
    <source>
        <dbReference type="EMBL" id="KAK7296914.1"/>
    </source>
</evidence>
<protein>
    <submittedName>
        <fullName evidence="2">Uncharacterized protein</fullName>
    </submittedName>
</protein>
<dbReference type="EMBL" id="JAYMYQ010000057">
    <property type="protein sequence ID" value="KAK7296914.1"/>
    <property type="molecule type" value="Genomic_DNA"/>
</dbReference>
<dbReference type="Proteomes" id="UP001367508">
    <property type="component" value="Unassembled WGS sequence"/>
</dbReference>
<dbReference type="AlphaFoldDB" id="A0AAN9PGN4"/>